<dbReference type="AlphaFoldDB" id="A0A6H1UF69"/>
<accession>A0A6H1UF69</accession>
<protein>
    <submittedName>
        <fullName evidence="4">Diguanylate cyclase</fullName>
    </submittedName>
</protein>
<dbReference type="SMART" id="SM00267">
    <property type="entry name" value="GGDEF"/>
    <property type="match status" value="1"/>
</dbReference>
<dbReference type="Gene3D" id="3.30.70.270">
    <property type="match status" value="1"/>
</dbReference>
<feature type="chain" id="PRO_5026047076" evidence="2">
    <location>
        <begin position="19"/>
        <end position="229"/>
    </location>
</feature>
<reference evidence="4 5" key="1">
    <citation type="submission" date="2020-04" db="EMBL/GenBank/DDBJ databases">
        <title>Ferrimonas sp. S7 isolated from sea water.</title>
        <authorList>
            <person name="Bae S.S."/>
            <person name="Baek K."/>
        </authorList>
    </citation>
    <scope>NUCLEOTIDE SEQUENCE [LARGE SCALE GENOMIC DNA]</scope>
    <source>
        <strain evidence="4 5">S7</strain>
    </source>
</reference>
<dbReference type="GO" id="GO:0071111">
    <property type="term" value="F:cyclic-guanylate-specific phosphodiesterase activity"/>
    <property type="evidence" value="ECO:0007669"/>
    <property type="project" value="InterPro"/>
</dbReference>
<proteinExistence type="predicted"/>
<feature type="signal peptide" evidence="2">
    <location>
        <begin position="1"/>
        <end position="18"/>
    </location>
</feature>
<dbReference type="Pfam" id="PF00990">
    <property type="entry name" value="GGDEF"/>
    <property type="match status" value="1"/>
</dbReference>
<name>A0A6H1UF69_9GAMM</name>
<evidence type="ECO:0000313" key="4">
    <source>
        <dbReference type="EMBL" id="QIZ76442.1"/>
    </source>
</evidence>
<dbReference type="RefSeq" id="WP_168659704.1">
    <property type="nucleotide sequence ID" value="NZ_CP051180.1"/>
</dbReference>
<dbReference type="Proteomes" id="UP000501602">
    <property type="component" value="Chromosome"/>
</dbReference>
<dbReference type="EMBL" id="CP051180">
    <property type="protein sequence ID" value="QIZ76442.1"/>
    <property type="molecule type" value="Genomic_DNA"/>
</dbReference>
<keyword evidence="2" id="KW-0732">Signal</keyword>
<gene>
    <name evidence="4" type="ORF">HER31_05945</name>
</gene>
<dbReference type="InterPro" id="IPR000160">
    <property type="entry name" value="GGDEF_dom"/>
</dbReference>
<dbReference type="PANTHER" id="PTHR33121">
    <property type="entry name" value="CYCLIC DI-GMP PHOSPHODIESTERASE PDEF"/>
    <property type="match status" value="1"/>
</dbReference>
<keyword evidence="1" id="KW-0472">Membrane</keyword>
<dbReference type="SUPFAM" id="SSF55073">
    <property type="entry name" value="Nucleotide cyclase"/>
    <property type="match status" value="1"/>
</dbReference>
<keyword evidence="5" id="KW-1185">Reference proteome</keyword>
<evidence type="ECO:0000259" key="3">
    <source>
        <dbReference type="PROSITE" id="PS50887"/>
    </source>
</evidence>
<evidence type="ECO:0000256" key="2">
    <source>
        <dbReference type="SAM" id="SignalP"/>
    </source>
</evidence>
<dbReference type="InterPro" id="IPR050706">
    <property type="entry name" value="Cyclic-di-GMP_PDE-like"/>
</dbReference>
<dbReference type="InterPro" id="IPR043128">
    <property type="entry name" value="Rev_trsase/Diguanyl_cyclase"/>
</dbReference>
<organism evidence="4 5">
    <name type="scientific">Ferrimonas lipolytica</name>
    <dbReference type="NCBI Taxonomy" id="2724191"/>
    <lineage>
        <taxon>Bacteria</taxon>
        <taxon>Pseudomonadati</taxon>
        <taxon>Pseudomonadota</taxon>
        <taxon>Gammaproteobacteria</taxon>
        <taxon>Alteromonadales</taxon>
        <taxon>Ferrimonadaceae</taxon>
        <taxon>Ferrimonas</taxon>
    </lineage>
</organism>
<keyword evidence="1" id="KW-0812">Transmembrane</keyword>
<evidence type="ECO:0000313" key="5">
    <source>
        <dbReference type="Proteomes" id="UP000501602"/>
    </source>
</evidence>
<dbReference type="PROSITE" id="PS50887">
    <property type="entry name" value="GGDEF"/>
    <property type="match status" value="1"/>
</dbReference>
<dbReference type="InterPro" id="IPR029787">
    <property type="entry name" value="Nucleotide_cyclase"/>
</dbReference>
<dbReference type="NCBIfam" id="TIGR00254">
    <property type="entry name" value="GGDEF"/>
    <property type="match status" value="1"/>
</dbReference>
<dbReference type="KEGG" id="fes:HER31_05945"/>
<feature type="transmembrane region" description="Helical" evidence="1">
    <location>
        <begin position="28"/>
        <end position="48"/>
    </location>
</feature>
<keyword evidence="1" id="KW-1133">Transmembrane helix</keyword>
<feature type="domain" description="GGDEF" evidence="3">
    <location>
        <begin position="96"/>
        <end position="229"/>
    </location>
</feature>
<dbReference type="PANTHER" id="PTHR33121:SF70">
    <property type="entry name" value="SIGNALING PROTEIN YKOW"/>
    <property type="match status" value="1"/>
</dbReference>
<evidence type="ECO:0000256" key="1">
    <source>
        <dbReference type="SAM" id="Phobius"/>
    </source>
</evidence>
<sequence length="229" mass="24815">MQLLVFALVILCSSRVAAAPQTVTTLPQLGWILCGALAMLSLILALLWQHSARRYQRLAQRQVPTVGLDPATGVPNRNLFDDRLAMAVNRHQRQQAKLALLVVSVHGSYLSSAANSNGTTDNSKLLCALVAVWRKALRRSDTIARLDQQTFAIVLDRVEQHDGIVSVANSLLTGSESMLHSIPDYIPLKVHIGIATYPNHGLDGVSLLNKAVATGIKVQQRGPSGYQLA</sequence>